<gene>
    <name evidence="1" type="primary">WBGene00277458</name>
</gene>
<dbReference type="Proteomes" id="UP000005239">
    <property type="component" value="Unassembled WGS sequence"/>
</dbReference>
<proteinExistence type="predicted"/>
<accession>A0A2A6CTR5</accession>
<evidence type="ECO:0000313" key="2">
    <source>
        <dbReference type="Proteomes" id="UP000005239"/>
    </source>
</evidence>
<name>A0A2A6CTR5_PRIPA</name>
<protein>
    <submittedName>
        <fullName evidence="1">Uncharacterized protein</fullName>
    </submittedName>
</protein>
<keyword evidence="2" id="KW-1185">Reference proteome</keyword>
<reference evidence="2" key="1">
    <citation type="journal article" date="2008" name="Nat. Genet.">
        <title>The Pristionchus pacificus genome provides a unique perspective on nematode lifestyle and parasitism.</title>
        <authorList>
            <person name="Dieterich C."/>
            <person name="Clifton S.W."/>
            <person name="Schuster L.N."/>
            <person name="Chinwalla A."/>
            <person name="Delehaunty K."/>
            <person name="Dinkelacker I."/>
            <person name="Fulton L."/>
            <person name="Fulton R."/>
            <person name="Godfrey J."/>
            <person name="Minx P."/>
            <person name="Mitreva M."/>
            <person name="Roeseler W."/>
            <person name="Tian H."/>
            <person name="Witte H."/>
            <person name="Yang S.P."/>
            <person name="Wilson R.K."/>
            <person name="Sommer R.J."/>
        </authorList>
    </citation>
    <scope>NUCLEOTIDE SEQUENCE [LARGE SCALE GENOMIC DNA]</scope>
    <source>
        <strain evidence="2">PS312</strain>
    </source>
</reference>
<dbReference type="AlphaFoldDB" id="A0A2A6CTR5"/>
<reference evidence="1" key="2">
    <citation type="submission" date="2022-06" db="UniProtKB">
        <authorList>
            <consortium name="EnsemblMetazoa"/>
        </authorList>
    </citation>
    <scope>IDENTIFICATION</scope>
    <source>
        <strain evidence="1">PS312</strain>
    </source>
</reference>
<accession>A0A8R1UX26</accession>
<sequence length="89" mass="9876">KRTDPHTRFVVFRTGRISFVSRVLLLLLLSSMVSTVTSQLCGMRLTEALSVVCDITSIIDLPESNSTPYARTHRELRPNVAGTDALTRS</sequence>
<dbReference type="EnsemblMetazoa" id="PPA39089.1">
    <property type="protein sequence ID" value="PPA39089.1"/>
    <property type="gene ID" value="WBGene00277458"/>
</dbReference>
<organism evidence="1 2">
    <name type="scientific">Pristionchus pacificus</name>
    <name type="common">Parasitic nematode worm</name>
    <dbReference type="NCBI Taxonomy" id="54126"/>
    <lineage>
        <taxon>Eukaryota</taxon>
        <taxon>Metazoa</taxon>
        <taxon>Ecdysozoa</taxon>
        <taxon>Nematoda</taxon>
        <taxon>Chromadorea</taxon>
        <taxon>Rhabditida</taxon>
        <taxon>Rhabditina</taxon>
        <taxon>Diplogasteromorpha</taxon>
        <taxon>Diplogasteroidea</taxon>
        <taxon>Neodiplogasteridae</taxon>
        <taxon>Pristionchus</taxon>
    </lineage>
</organism>
<evidence type="ECO:0000313" key="1">
    <source>
        <dbReference type="EnsemblMetazoa" id="PPA39089.1"/>
    </source>
</evidence>